<keyword evidence="4 8" id="KW-1133">Transmembrane helix</keyword>
<dbReference type="InterPro" id="IPR044849">
    <property type="entry name" value="CASTOR/POLLUX/SYM8-like"/>
</dbReference>
<dbReference type="EMBL" id="JBBJCI010000151">
    <property type="protein sequence ID" value="KAK7242020.1"/>
    <property type="molecule type" value="Genomic_DNA"/>
</dbReference>
<protein>
    <submittedName>
        <fullName evidence="10">Ion transporter</fullName>
    </submittedName>
</protein>
<dbReference type="Proteomes" id="UP001363151">
    <property type="component" value="Unassembled WGS sequence"/>
</dbReference>
<gene>
    <name evidence="10" type="ORF">SO694_00018345</name>
</gene>
<feature type="transmembrane region" description="Helical" evidence="8">
    <location>
        <begin position="71"/>
        <end position="92"/>
    </location>
</feature>
<keyword evidence="2" id="KW-0813">Transport</keyword>
<evidence type="ECO:0000256" key="7">
    <source>
        <dbReference type="SAM" id="MobiDB-lite"/>
    </source>
</evidence>
<accession>A0ABR1G0V0</accession>
<evidence type="ECO:0000256" key="2">
    <source>
        <dbReference type="ARBA" id="ARBA00022448"/>
    </source>
</evidence>
<keyword evidence="3 8" id="KW-0812">Transmembrane</keyword>
<dbReference type="PANTHER" id="PTHR31563:SF10">
    <property type="entry name" value="ION CHANNEL POLLUX-RELATED"/>
    <property type="match status" value="1"/>
</dbReference>
<reference evidence="10 11" key="1">
    <citation type="submission" date="2024-03" db="EMBL/GenBank/DDBJ databases">
        <title>Aureococcus anophagefferens CCMP1851 and Kratosvirus quantuckense: Draft genome of a second virus-susceptible host strain in the model system.</title>
        <authorList>
            <person name="Chase E."/>
            <person name="Truchon A.R."/>
            <person name="Schepens W."/>
            <person name="Wilhelm S.W."/>
        </authorList>
    </citation>
    <scope>NUCLEOTIDE SEQUENCE [LARGE SCALE GENOMIC DNA]</scope>
    <source>
        <strain evidence="10 11">CCMP1851</strain>
    </source>
</reference>
<keyword evidence="11" id="KW-1185">Reference proteome</keyword>
<feature type="transmembrane region" description="Helical" evidence="8">
    <location>
        <begin position="144"/>
        <end position="168"/>
    </location>
</feature>
<evidence type="ECO:0000256" key="4">
    <source>
        <dbReference type="ARBA" id="ARBA00022989"/>
    </source>
</evidence>
<keyword evidence="6 8" id="KW-0472">Membrane</keyword>
<sequence length="888" mass="98738">MESTFKRGRGSMKAFYEESHQELVDLEKGIESEARHLRHRVDWVWYHPRQIRRLLEYWLESSATGPMKAKFGLFVVSGGLIITVLSELWLLMARGFIRKRVSRESPVRWRSSSYWMVFCALADPGNVADFGFQEGASTKLASYFLRAFGAIVAIVGVIYLSVLMGFLVEAISAMMNRATRGLSPLVEDDHLIVIGFTDKCLEVLEQLALALESDGGGLIVVLAGEDDDSDDVHRVIRDTIPEKALRGSKIAVRRGNPQSLADLQRVSVQDAKAVIILSPTGTSADRADCSVLRTVLALTALRGDADHTTHIIAELQDIDNRHIVQVTGGPAVECVVSHDICSRLLLTTSRHPGLGLVYDHIFGFEGSEFYLKEWPQLVGRTFGEIYASFPTAVPIGLKVADRRVARMTLVEEFHFFHVDVRCPMLKPHGIMLNPPRDFRVSEGDEVIVLAADDDTYAPALGSAEPAEPQGFQFAGEESKKSMRERVLLCNWRRDVDDMLLMLDEAVKDGSEVHIMSDISLEERRDVFHVEGFDEDKLRSITLHHHVGRTTVKRDLEVVPLREMDSVLILADERHEASPLESDAQNLATLLLIRDIRQSCKERDDAAVVSPATPATPSRPGTLARQESMQIRQEKQAVRANFTLAQRKSLSERKLLSIEDDGSRRSLDDVDDCSIICEILDSRTSAVARVNSSIAAQAEYVLSHGICAKILAMVAMRREVKAILDELLTDDGHSPMVFPASKLDGVTGDPGRTSFAALARVAMDEHVLLLGYQKIVEGQLILNPQKKDVESLWSKHDLLVGLMDTTKKDTRAGHAGEVIREASWRRIRKESMRQARVAGDVVLATTKSPKNATFGAPRRLPSLRRTSAPVSPGADVVHEEKEEEHRDDA</sequence>
<dbReference type="Gene3D" id="3.40.50.720">
    <property type="entry name" value="NAD(P)-binding Rossmann-like Domain"/>
    <property type="match status" value="1"/>
</dbReference>
<feature type="domain" description="CASTOR/POLLUX/SYM8 ion channel conserved" evidence="9">
    <location>
        <begin position="338"/>
        <end position="402"/>
    </location>
</feature>
<dbReference type="Pfam" id="PF06241">
    <property type="entry name" value="Castor_Poll_mid"/>
    <property type="match status" value="1"/>
</dbReference>
<name>A0ABR1G0V0_AURAN</name>
<keyword evidence="5" id="KW-0406">Ion transport</keyword>
<evidence type="ECO:0000313" key="10">
    <source>
        <dbReference type="EMBL" id="KAK7242020.1"/>
    </source>
</evidence>
<evidence type="ECO:0000256" key="5">
    <source>
        <dbReference type="ARBA" id="ARBA00023065"/>
    </source>
</evidence>
<dbReference type="PANTHER" id="PTHR31563">
    <property type="entry name" value="ION CHANNEL POLLUX-RELATED"/>
    <property type="match status" value="1"/>
</dbReference>
<dbReference type="InterPro" id="IPR010420">
    <property type="entry name" value="CASTOR/POLLUX/SYM8_dom"/>
</dbReference>
<evidence type="ECO:0000256" key="6">
    <source>
        <dbReference type="ARBA" id="ARBA00023136"/>
    </source>
</evidence>
<proteinExistence type="predicted"/>
<feature type="region of interest" description="Disordered" evidence="7">
    <location>
        <begin position="849"/>
        <end position="888"/>
    </location>
</feature>
<comment type="subcellular location">
    <subcellularLocation>
        <location evidence="1">Endomembrane system</location>
        <topology evidence="1">Multi-pass membrane protein</topology>
    </subcellularLocation>
</comment>
<evidence type="ECO:0000256" key="1">
    <source>
        <dbReference type="ARBA" id="ARBA00004127"/>
    </source>
</evidence>
<evidence type="ECO:0000256" key="3">
    <source>
        <dbReference type="ARBA" id="ARBA00022692"/>
    </source>
</evidence>
<evidence type="ECO:0000256" key="8">
    <source>
        <dbReference type="SAM" id="Phobius"/>
    </source>
</evidence>
<organism evidence="10 11">
    <name type="scientific">Aureococcus anophagefferens</name>
    <name type="common">Harmful bloom alga</name>
    <dbReference type="NCBI Taxonomy" id="44056"/>
    <lineage>
        <taxon>Eukaryota</taxon>
        <taxon>Sar</taxon>
        <taxon>Stramenopiles</taxon>
        <taxon>Ochrophyta</taxon>
        <taxon>Pelagophyceae</taxon>
        <taxon>Pelagomonadales</taxon>
        <taxon>Pelagomonadaceae</taxon>
        <taxon>Aureococcus</taxon>
    </lineage>
</organism>
<feature type="compositionally biased region" description="Basic and acidic residues" evidence="7">
    <location>
        <begin position="875"/>
        <end position="888"/>
    </location>
</feature>
<evidence type="ECO:0000259" key="9">
    <source>
        <dbReference type="Pfam" id="PF06241"/>
    </source>
</evidence>
<evidence type="ECO:0000313" key="11">
    <source>
        <dbReference type="Proteomes" id="UP001363151"/>
    </source>
</evidence>
<comment type="caution">
    <text evidence="10">The sequence shown here is derived from an EMBL/GenBank/DDBJ whole genome shotgun (WGS) entry which is preliminary data.</text>
</comment>